<dbReference type="Pfam" id="PF13531">
    <property type="entry name" value="SBP_bac_11"/>
    <property type="match status" value="1"/>
</dbReference>
<dbReference type="PIRSF" id="PIRSF004846">
    <property type="entry name" value="ModA"/>
    <property type="match status" value="1"/>
</dbReference>
<keyword evidence="2 4" id="KW-0479">Metal-binding</keyword>
<feature type="binding site" evidence="4">
    <location>
        <position position="81"/>
    </location>
    <ligand>
        <name>molybdate</name>
        <dbReference type="ChEBI" id="CHEBI:36264"/>
    </ligand>
</feature>
<feature type="transmembrane region" description="Helical" evidence="5">
    <location>
        <begin position="24"/>
        <end position="45"/>
    </location>
</feature>
<dbReference type="NCBIfam" id="TIGR01256">
    <property type="entry name" value="modA"/>
    <property type="match status" value="1"/>
</dbReference>
<dbReference type="PANTHER" id="PTHR30632">
    <property type="entry name" value="MOLYBDATE-BINDING PERIPLASMIC PROTEIN"/>
    <property type="match status" value="1"/>
</dbReference>
<organism evidence="6 7">
    <name type="scientific">Glaciibacter psychrotolerans</name>
    <dbReference type="NCBI Taxonomy" id="670054"/>
    <lineage>
        <taxon>Bacteria</taxon>
        <taxon>Bacillati</taxon>
        <taxon>Actinomycetota</taxon>
        <taxon>Actinomycetes</taxon>
        <taxon>Micrococcales</taxon>
        <taxon>Microbacteriaceae</taxon>
        <taxon>Glaciibacter</taxon>
    </lineage>
</organism>
<dbReference type="InterPro" id="IPR005950">
    <property type="entry name" value="ModA"/>
</dbReference>
<dbReference type="AlphaFoldDB" id="A0A7Z0EHL3"/>
<reference evidence="6 7" key="1">
    <citation type="submission" date="2020-07" db="EMBL/GenBank/DDBJ databases">
        <title>Sequencing the genomes of 1000 actinobacteria strains.</title>
        <authorList>
            <person name="Klenk H.-P."/>
        </authorList>
    </citation>
    <scope>NUCLEOTIDE SEQUENCE [LARGE SCALE GENOMIC DNA]</scope>
    <source>
        <strain evidence="6 7">LI1</strain>
    </source>
</reference>
<evidence type="ECO:0000256" key="2">
    <source>
        <dbReference type="ARBA" id="ARBA00022723"/>
    </source>
</evidence>
<evidence type="ECO:0000256" key="5">
    <source>
        <dbReference type="SAM" id="Phobius"/>
    </source>
</evidence>
<keyword evidence="5" id="KW-1133">Transmembrane helix</keyword>
<evidence type="ECO:0000313" key="6">
    <source>
        <dbReference type="EMBL" id="NYJ21385.1"/>
    </source>
</evidence>
<proteinExistence type="inferred from homology"/>
<dbReference type="Proteomes" id="UP000537260">
    <property type="component" value="Unassembled WGS sequence"/>
</dbReference>
<dbReference type="GO" id="GO:0015689">
    <property type="term" value="P:molybdate ion transport"/>
    <property type="evidence" value="ECO:0007669"/>
    <property type="project" value="InterPro"/>
</dbReference>
<dbReference type="RefSeq" id="WP_246318424.1">
    <property type="nucleotide sequence ID" value="NZ_JACCFM010000001.1"/>
</dbReference>
<dbReference type="Gene3D" id="3.40.190.10">
    <property type="entry name" value="Periplasmic binding protein-like II"/>
    <property type="match status" value="2"/>
</dbReference>
<feature type="binding site" evidence="4">
    <location>
        <position position="109"/>
    </location>
    <ligand>
        <name>molybdate</name>
        <dbReference type="ChEBI" id="CHEBI:36264"/>
    </ligand>
</feature>
<keyword evidence="7" id="KW-1185">Reference proteome</keyword>
<dbReference type="SUPFAM" id="SSF53850">
    <property type="entry name" value="Periplasmic binding protein-like II"/>
    <property type="match status" value="1"/>
</dbReference>
<keyword evidence="3" id="KW-0732">Signal</keyword>
<dbReference type="InterPro" id="IPR050682">
    <property type="entry name" value="ModA/WtpA"/>
</dbReference>
<protein>
    <submittedName>
        <fullName evidence="6">Molybdate transport system substrate-binding protein</fullName>
    </submittedName>
</protein>
<gene>
    <name evidence="6" type="ORF">HNR05_003176</name>
</gene>
<evidence type="ECO:0000313" key="7">
    <source>
        <dbReference type="Proteomes" id="UP000537260"/>
    </source>
</evidence>
<comment type="similarity">
    <text evidence="1">Belongs to the bacterial solute-binding protein ModA family.</text>
</comment>
<evidence type="ECO:0000256" key="1">
    <source>
        <dbReference type="ARBA" id="ARBA00009175"/>
    </source>
</evidence>
<keyword evidence="5" id="KW-0472">Membrane</keyword>
<dbReference type="EMBL" id="JACCFM010000001">
    <property type="protein sequence ID" value="NYJ21385.1"/>
    <property type="molecule type" value="Genomic_DNA"/>
</dbReference>
<evidence type="ECO:0000256" key="3">
    <source>
        <dbReference type="ARBA" id="ARBA00022729"/>
    </source>
</evidence>
<dbReference type="PANTHER" id="PTHR30632:SF0">
    <property type="entry name" value="SULFATE-BINDING PROTEIN"/>
    <property type="match status" value="1"/>
</dbReference>
<keyword evidence="5" id="KW-0812">Transmembrane</keyword>
<accession>A0A7Z0EHL3</accession>
<dbReference type="GO" id="GO:0030973">
    <property type="term" value="F:molybdate ion binding"/>
    <property type="evidence" value="ECO:0007669"/>
    <property type="project" value="TreeGrafter"/>
</dbReference>
<feature type="binding site" evidence="4">
    <location>
        <position position="230"/>
    </location>
    <ligand>
        <name>molybdate</name>
        <dbReference type="ChEBI" id="CHEBI:36264"/>
    </ligand>
</feature>
<keyword evidence="4" id="KW-0500">Molybdenum</keyword>
<comment type="caution">
    <text evidence="6">The sequence shown here is derived from an EMBL/GenBank/DDBJ whole genome shotgun (WGS) entry which is preliminary data.</text>
</comment>
<evidence type="ECO:0000256" key="4">
    <source>
        <dbReference type="PIRSR" id="PIRSR004846-1"/>
    </source>
</evidence>
<name>A0A7Z0EHL3_9MICO</name>
<feature type="binding site" evidence="4">
    <location>
        <position position="212"/>
    </location>
    <ligand>
        <name>molybdate</name>
        <dbReference type="ChEBI" id="CHEBI:36264"/>
    </ligand>
</feature>
<dbReference type="GO" id="GO:0046872">
    <property type="term" value="F:metal ion binding"/>
    <property type="evidence" value="ECO:0007669"/>
    <property type="project" value="UniProtKB-KW"/>
</dbReference>
<sequence>MVLTVAGRAEFRGANIRAMAPNRFLAFAALTIASLTAVAVIPLLAACSTSSADTAATHEQAATGTPGAVLSGDLTVFAAASLTESFDALSELFMQQNPKISVKAVYDGSSTLATQLVEGASADVFASADEATMSRVVDAGALNGPALPFASNTLQIAVRPGNPLGLTTLSDLGSARLVVVLCAPAVPCGAASVAVLKAAGVTVTPASEEQNVKAVVTKVELGEADAGLVYTTDVQAAEGRIEGIPFEGADAAVNHYLIGSPAAAANPTAAARFIELVRSAEGQRILAERGFGPR</sequence>